<dbReference type="InterPro" id="IPR051427">
    <property type="entry name" value="Nectin/Nectin-like"/>
</dbReference>
<evidence type="ECO:0000256" key="3">
    <source>
        <dbReference type="ARBA" id="ARBA00022737"/>
    </source>
</evidence>
<sequence length="157" mass="17586">TILPLIQIILLILERTVIGGNKTVLHGDSVILPCKLIDTTETLTQISWQRKTRGKPQLDSFFTVVPPDKQRYLNGNDNRFRFAGNASEMDGSLQLSNVTLLDEGTYSCIFTLFPTGDYKTDIPLTVIGIICAGLEETMANIKEENTLNSLTKNRRKR</sequence>
<dbReference type="InterPro" id="IPR013783">
    <property type="entry name" value="Ig-like_fold"/>
</dbReference>
<dbReference type="InterPro" id="IPR007110">
    <property type="entry name" value="Ig-like_dom"/>
</dbReference>
<dbReference type="OMA" id="CANYCHR"/>
<accession>A0A665U2A8</accession>
<protein>
    <recommendedName>
        <fullName evidence="8">Ig-like domain-containing protein</fullName>
    </recommendedName>
</protein>
<reference evidence="9" key="1">
    <citation type="submission" date="2021-04" db="EMBL/GenBank/DDBJ databases">
        <authorList>
            <consortium name="Wellcome Sanger Institute Data Sharing"/>
        </authorList>
    </citation>
    <scope>NUCLEOTIDE SEQUENCE [LARGE SCALE GENOMIC DNA]</scope>
</reference>
<dbReference type="PROSITE" id="PS50835">
    <property type="entry name" value="IG_LIKE"/>
    <property type="match status" value="1"/>
</dbReference>
<dbReference type="Pfam" id="PF07686">
    <property type="entry name" value="V-set"/>
    <property type="match status" value="1"/>
</dbReference>
<keyword evidence="3" id="KW-0677">Repeat</keyword>
<dbReference type="GO" id="GO:0007156">
    <property type="term" value="P:homophilic cell adhesion via plasma membrane adhesion molecules"/>
    <property type="evidence" value="ECO:0007669"/>
    <property type="project" value="TreeGrafter"/>
</dbReference>
<evidence type="ECO:0000259" key="8">
    <source>
        <dbReference type="PROSITE" id="PS50835"/>
    </source>
</evidence>
<reference evidence="9" key="2">
    <citation type="submission" date="2025-08" db="UniProtKB">
        <authorList>
            <consortium name="Ensembl"/>
        </authorList>
    </citation>
    <scope>IDENTIFICATION</scope>
</reference>
<keyword evidence="5" id="KW-1015">Disulfide bond</keyword>
<feature type="domain" description="Ig-like" evidence="8">
    <location>
        <begin position="4"/>
        <end position="125"/>
    </location>
</feature>
<dbReference type="GO" id="GO:0007157">
    <property type="term" value="P:heterophilic cell-cell adhesion via plasma membrane cell adhesion molecules"/>
    <property type="evidence" value="ECO:0007669"/>
    <property type="project" value="TreeGrafter"/>
</dbReference>
<dbReference type="SMART" id="SM00406">
    <property type="entry name" value="IGv"/>
    <property type="match status" value="1"/>
</dbReference>
<evidence type="ECO:0000256" key="6">
    <source>
        <dbReference type="ARBA" id="ARBA00023180"/>
    </source>
</evidence>
<dbReference type="InParanoid" id="A0A665U2A8"/>
<keyword evidence="4" id="KW-0472">Membrane</keyword>
<dbReference type="Gene3D" id="2.60.40.10">
    <property type="entry name" value="Immunoglobulins"/>
    <property type="match status" value="1"/>
</dbReference>
<proteinExistence type="predicted"/>
<evidence type="ECO:0000256" key="2">
    <source>
        <dbReference type="ARBA" id="ARBA00022729"/>
    </source>
</evidence>
<keyword evidence="2 7" id="KW-0732">Signal</keyword>
<dbReference type="SUPFAM" id="SSF48726">
    <property type="entry name" value="Immunoglobulin"/>
    <property type="match status" value="1"/>
</dbReference>
<dbReference type="InterPro" id="IPR013106">
    <property type="entry name" value="Ig_V-set"/>
</dbReference>
<evidence type="ECO:0000313" key="10">
    <source>
        <dbReference type="Proteomes" id="UP000472264"/>
    </source>
</evidence>
<dbReference type="SMART" id="SM00409">
    <property type="entry name" value="IG"/>
    <property type="match status" value="1"/>
</dbReference>
<evidence type="ECO:0000313" key="9">
    <source>
        <dbReference type="Ensembl" id="ENSENLP00000013612.1"/>
    </source>
</evidence>
<keyword evidence="6" id="KW-0325">Glycoprotein</keyword>
<name>A0A665U2A8_ECHNA</name>
<dbReference type="PANTHER" id="PTHR23277:SF106">
    <property type="entry name" value="NECTIN-1 ISOFORM X1-RELATED"/>
    <property type="match status" value="1"/>
</dbReference>
<evidence type="ECO:0000256" key="5">
    <source>
        <dbReference type="ARBA" id="ARBA00023157"/>
    </source>
</evidence>
<keyword evidence="10" id="KW-1185">Reference proteome</keyword>
<organism evidence="9 10">
    <name type="scientific">Echeneis naucrates</name>
    <name type="common">Live sharksucker</name>
    <dbReference type="NCBI Taxonomy" id="173247"/>
    <lineage>
        <taxon>Eukaryota</taxon>
        <taxon>Metazoa</taxon>
        <taxon>Chordata</taxon>
        <taxon>Craniata</taxon>
        <taxon>Vertebrata</taxon>
        <taxon>Euteleostomi</taxon>
        <taxon>Actinopterygii</taxon>
        <taxon>Neopterygii</taxon>
        <taxon>Teleostei</taxon>
        <taxon>Neoteleostei</taxon>
        <taxon>Acanthomorphata</taxon>
        <taxon>Carangaria</taxon>
        <taxon>Carangiformes</taxon>
        <taxon>Echeneidae</taxon>
        <taxon>Echeneis</taxon>
    </lineage>
</organism>
<dbReference type="GO" id="GO:0005912">
    <property type="term" value="C:adherens junction"/>
    <property type="evidence" value="ECO:0007669"/>
    <property type="project" value="TreeGrafter"/>
</dbReference>
<feature type="chain" id="PRO_5025563922" description="Ig-like domain-containing protein" evidence="7">
    <location>
        <begin position="20"/>
        <end position="157"/>
    </location>
</feature>
<dbReference type="Proteomes" id="UP000472264">
    <property type="component" value="Chromosome 21"/>
</dbReference>
<comment type="subcellular location">
    <subcellularLocation>
        <location evidence="1">Membrane</location>
    </subcellularLocation>
</comment>
<feature type="signal peptide" evidence="7">
    <location>
        <begin position="1"/>
        <end position="19"/>
    </location>
</feature>
<evidence type="ECO:0000256" key="4">
    <source>
        <dbReference type="ARBA" id="ARBA00023136"/>
    </source>
</evidence>
<dbReference type="AlphaFoldDB" id="A0A665U2A8"/>
<evidence type="ECO:0000256" key="7">
    <source>
        <dbReference type="SAM" id="SignalP"/>
    </source>
</evidence>
<evidence type="ECO:0000256" key="1">
    <source>
        <dbReference type="ARBA" id="ARBA00004370"/>
    </source>
</evidence>
<dbReference type="PANTHER" id="PTHR23277">
    <property type="entry name" value="NECTIN-RELATED"/>
    <property type="match status" value="1"/>
</dbReference>
<dbReference type="Ensembl" id="ENSENLT00000014158.1">
    <property type="protein sequence ID" value="ENSENLP00000013612.1"/>
    <property type="gene ID" value="ENSENLG00000006440.1"/>
</dbReference>
<reference evidence="9" key="3">
    <citation type="submission" date="2025-09" db="UniProtKB">
        <authorList>
            <consortium name="Ensembl"/>
        </authorList>
    </citation>
    <scope>IDENTIFICATION</scope>
</reference>
<dbReference type="InterPro" id="IPR003599">
    <property type="entry name" value="Ig_sub"/>
</dbReference>
<dbReference type="GO" id="GO:0016020">
    <property type="term" value="C:membrane"/>
    <property type="evidence" value="ECO:0007669"/>
    <property type="project" value="UniProtKB-SubCell"/>
</dbReference>
<dbReference type="InterPro" id="IPR036179">
    <property type="entry name" value="Ig-like_dom_sf"/>
</dbReference>